<dbReference type="InterPro" id="IPR015421">
    <property type="entry name" value="PyrdxlP-dep_Trfase_major"/>
</dbReference>
<keyword evidence="7" id="KW-1185">Reference proteome</keyword>
<keyword evidence="3" id="KW-0808">Transferase</keyword>
<evidence type="ECO:0000256" key="4">
    <source>
        <dbReference type="ARBA" id="ARBA00022898"/>
    </source>
</evidence>
<dbReference type="GO" id="GO:0016846">
    <property type="term" value="F:carbon-sulfur lyase activity"/>
    <property type="evidence" value="ECO:0007669"/>
    <property type="project" value="InterPro"/>
</dbReference>
<name>A0AAV3R1K7_LITER</name>
<evidence type="ECO:0000256" key="3">
    <source>
        <dbReference type="ARBA" id="ARBA00022576"/>
    </source>
</evidence>
<keyword evidence="3" id="KW-0032">Aminotransferase</keyword>
<proteinExistence type="inferred from homology"/>
<sequence length="397" mass="44801">MCGTDQALVVKRTIPREDDISIPSDAVINLDHGDPTGFEPYWRMMGNKCTITFEGHQSLSYFSDMKNMCWFLEPKLDEEIRRLHNIVGNAMVDGYNIVVGTGSSQLIQAAMYALSSGVDDSSAPTSIVSAAPYYSCYPDIANFLKSGLYKWAGDAHMFDKDGPYIEFVTSPSNPDGTIRDSVVNKAQGKLVHDLAYYWPQYTSITAPVNSDIMLFTFSKCTGHAGSRIGWALVKDKEVAKKMVKFIELNSIGVSKESQLRATKILGVISDGCEKTDASSEMVNFFEFGQELMTQRWEKLRNVVKSNDRFILAKYPIQYCNFTKDFTESHPGFAWLKCKANEEDCSAIFRAHKILTRTGTRFGSDPSFVRISMVSKDEEFNLFIKRFQELQELPYQVK</sequence>
<evidence type="ECO:0000259" key="5">
    <source>
        <dbReference type="Pfam" id="PF04864"/>
    </source>
</evidence>
<dbReference type="EMBL" id="BAABME010006663">
    <property type="protein sequence ID" value="GAA0168962.1"/>
    <property type="molecule type" value="Genomic_DNA"/>
</dbReference>
<evidence type="ECO:0000313" key="6">
    <source>
        <dbReference type="EMBL" id="GAA0168962.1"/>
    </source>
</evidence>
<dbReference type="InterPro" id="IPR037029">
    <property type="entry name" value="Alliinase_N_sf"/>
</dbReference>
<evidence type="ECO:0000256" key="1">
    <source>
        <dbReference type="ARBA" id="ARBA00001933"/>
    </source>
</evidence>
<keyword evidence="4" id="KW-0663">Pyridoxal phosphate</keyword>
<dbReference type="AlphaFoldDB" id="A0AAV3R1K7"/>
<accession>A0AAV3R1K7</accession>
<evidence type="ECO:0000313" key="7">
    <source>
        <dbReference type="Proteomes" id="UP001454036"/>
    </source>
</evidence>
<dbReference type="CDD" id="cd00609">
    <property type="entry name" value="AAT_like"/>
    <property type="match status" value="1"/>
</dbReference>
<feature type="domain" description="Alliinase C-terminal" evidence="5">
    <location>
        <begin position="28"/>
        <end position="389"/>
    </location>
</feature>
<organism evidence="6 7">
    <name type="scientific">Lithospermum erythrorhizon</name>
    <name type="common">Purple gromwell</name>
    <name type="synonym">Lithospermum officinale var. erythrorhizon</name>
    <dbReference type="NCBI Taxonomy" id="34254"/>
    <lineage>
        <taxon>Eukaryota</taxon>
        <taxon>Viridiplantae</taxon>
        <taxon>Streptophyta</taxon>
        <taxon>Embryophyta</taxon>
        <taxon>Tracheophyta</taxon>
        <taxon>Spermatophyta</taxon>
        <taxon>Magnoliopsida</taxon>
        <taxon>eudicotyledons</taxon>
        <taxon>Gunneridae</taxon>
        <taxon>Pentapetalae</taxon>
        <taxon>asterids</taxon>
        <taxon>lamiids</taxon>
        <taxon>Boraginales</taxon>
        <taxon>Boraginaceae</taxon>
        <taxon>Boraginoideae</taxon>
        <taxon>Lithospermeae</taxon>
        <taxon>Lithospermum</taxon>
    </lineage>
</organism>
<protein>
    <submittedName>
        <fullName evidence="6">Transaminase</fullName>
    </submittedName>
</protein>
<dbReference type="Pfam" id="PF04864">
    <property type="entry name" value="Alliinase_C"/>
    <property type="match status" value="1"/>
</dbReference>
<reference evidence="6 7" key="1">
    <citation type="submission" date="2024-01" db="EMBL/GenBank/DDBJ databases">
        <title>The complete chloroplast genome sequence of Lithospermum erythrorhizon: insights into the phylogenetic relationship among Boraginaceae species and the maternal lineages of purple gromwells.</title>
        <authorList>
            <person name="Okada T."/>
            <person name="Watanabe K."/>
        </authorList>
    </citation>
    <scope>NUCLEOTIDE SEQUENCE [LARGE SCALE GENOMIC DNA]</scope>
</reference>
<gene>
    <name evidence="6" type="ORF">LIER_23546</name>
</gene>
<evidence type="ECO:0000256" key="2">
    <source>
        <dbReference type="ARBA" id="ARBA00006312"/>
    </source>
</evidence>
<comment type="cofactor">
    <cofactor evidence="1">
        <name>pyridoxal 5'-phosphate</name>
        <dbReference type="ChEBI" id="CHEBI:597326"/>
    </cofactor>
</comment>
<dbReference type="Proteomes" id="UP001454036">
    <property type="component" value="Unassembled WGS sequence"/>
</dbReference>
<dbReference type="InterPro" id="IPR015424">
    <property type="entry name" value="PyrdxlP-dep_Trfase"/>
</dbReference>
<dbReference type="InterPro" id="IPR050478">
    <property type="entry name" value="Ethylene_sulfur-biosynth"/>
</dbReference>
<dbReference type="SUPFAM" id="SSF53383">
    <property type="entry name" value="PLP-dependent transferases"/>
    <property type="match status" value="1"/>
</dbReference>
<dbReference type="Gene3D" id="2.10.25.30">
    <property type="entry name" value="EGF-like, alliinase"/>
    <property type="match status" value="1"/>
</dbReference>
<dbReference type="Gene3D" id="3.40.640.10">
    <property type="entry name" value="Type I PLP-dependent aspartate aminotransferase-like (Major domain)"/>
    <property type="match status" value="1"/>
</dbReference>
<dbReference type="PANTHER" id="PTHR43795">
    <property type="entry name" value="BIFUNCTIONAL ASPARTATE AMINOTRANSFERASE AND GLUTAMATE/ASPARTATE-PREPHENATE AMINOTRANSFERASE-RELATED"/>
    <property type="match status" value="1"/>
</dbReference>
<dbReference type="GO" id="GO:0006520">
    <property type="term" value="P:amino acid metabolic process"/>
    <property type="evidence" value="ECO:0007669"/>
    <property type="project" value="TreeGrafter"/>
</dbReference>
<dbReference type="GO" id="GO:0008483">
    <property type="term" value="F:transaminase activity"/>
    <property type="evidence" value="ECO:0007669"/>
    <property type="project" value="UniProtKB-KW"/>
</dbReference>
<comment type="caution">
    <text evidence="6">The sequence shown here is derived from an EMBL/GenBank/DDBJ whole genome shotgun (WGS) entry which is preliminary data.</text>
</comment>
<dbReference type="PANTHER" id="PTHR43795:SF15">
    <property type="entry name" value="TRYPTOPHAN AMINOTRANSFERASE-RELATED PROTEIN 1"/>
    <property type="match status" value="1"/>
</dbReference>
<comment type="similarity">
    <text evidence="2">Belongs to the alliinase family.</text>
</comment>
<dbReference type="InterPro" id="IPR015422">
    <property type="entry name" value="PyrdxlP-dep_Trfase_small"/>
</dbReference>
<dbReference type="InterPro" id="IPR006948">
    <property type="entry name" value="Alliinase_C"/>
</dbReference>
<dbReference type="Gene3D" id="3.90.1150.10">
    <property type="entry name" value="Aspartate Aminotransferase, domain 1"/>
    <property type="match status" value="1"/>
</dbReference>